<dbReference type="RefSeq" id="WP_124740431.1">
    <property type="nucleotide sequence ID" value="NZ_CP034087.1"/>
</dbReference>
<reference evidence="2 3" key="1">
    <citation type="submission" date="2018-11" db="EMBL/GenBank/DDBJ databases">
        <title>Genome squencing of methanotrophic bacteria isolated from alkaline groundwater in Korea.</title>
        <authorList>
            <person name="Nguyen L.N."/>
        </authorList>
    </citation>
    <scope>NUCLEOTIDE SEQUENCE [LARGE SCALE GENOMIC DNA]</scope>
    <source>
        <strain evidence="2 3">GW6</strain>
        <plasmid evidence="3">pgw6_1</plasmid>
    </source>
</reference>
<dbReference type="EMBL" id="CP034087">
    <property type="protein sequence ID" value="AZG78923.1"/>
    <property type="molecule type" value="Genomic_DNA"/>
</dbReference>
<organism evidence="2 3">
    <name type="scientific">Methylocystis rosea</name>
    <dbReference type="NCBI Taxonomy" id="173366"/>
    <lineage>
        <taxon>Bacteria</taxon>
        <taxon>Pseudomonadati</taxon>
        <taxon>Pseudomonadota</taxon>
        <taxon>Alphaproteobacteria</taxon>
        <taxon>Hyphomicrobiales</taxon>
        <taxon>Methylocystaceae</taxon>
        <taxon>Methylocystis</taxon>
    </lineage>
</organism>
<protein>
    <submittedName>
        <fullName evidence="2">Uncharacterized protein</fullName>
    </submittedName>
</protein>
<evidence type="ECO:0000256" key="1">
    <source>
        <dbReference type="SAM" id="MobiDB-lite"/>
    </source>
</evidence>
<geneLocation type="plasmid" evidence="3">
    <name>pgw6_1</name>
</geneLocation>
<name>A0A3G8MAA9_9HYPH</name>
<dbReference type="AlphaFoldDB" id="A0A3G8MAA9"/>
<keyword evidence="2" id="KW-0614">Plasmid</keyword>
<dbReference type="KEGG" id="mros:EHO51_19135"/>
<accession>A0A3G8MAA9</accession>
<feature type="compositionally biased region" description="Polar residues" evidence="1">
    <location>
        <begin position="83"/>
        <end position="95"/>
    </location>
</feature>
<proteinExistence type="predicted"/>
<feature type="region of interest" description="Disordered" evidence="1">
    <location>
        <begin position="1"/>
        <end position="49"/>
    </location>
</feature>
<evidence type="ECO:0000313" key="3">
    <source>
        <dbReference type="Proteomes" id="UP000273982"/>
    </source>
</evidence>
<feature type="compositionally biased region" description="Basic residues" evidence="1">
    <location>
        <begin position="8"/>
        <end position="19"/>
    </location>
</feature>
<sequence>MAAALKKDMRKPRRARRFNHSQGVVERRKGGHFGGDSILRETNGHRPQGGRLAVNQKLVMRAAAAAATQRFIAMKLSGVTESDSIPYSTRNSANSGPVPAENEFVIMK</sequence>
<feature type="region of interest" description="Disordered" evidence="1">
    <location>
        <begin position="83"/>
        <end position="108"/>
    </location>
</feature>
<dbReference type="Proteomes" id="UP000273982">
    <property type="component" value="Plasmid pGW6_1"/>
</dbReference>
<evidence type="ECO:0000313" key="2">
    <source>
        <dbReference type="EMBL" id="AZG78923.1"/>
    </source>
</evidence>
<gene>
    <name evidence="2" type="ORF">EHO51_19135</name>
</gene>